<dbReference type="PROSITE" id="PS50011">
    <property type="entry name" value="PROTEIN_KINASE_DOM"/>
    <property type="match status" value="1"/>
</dbReference>
<evidence type="ECO:0000313" key="5">
    <source>
        <dbReference type="Proteomes" id="UP000054630"/>
    </source>
</evidence>
<protein>
    <submittedName>
        <fullName evidence="4">Tau-tubulin kinase 1</fullName>
    </submittedName>
</protein>
<dbReference type="GO" id="GO:0004672">
    <property type="term" value="F:protein kinase activity"/>
    <property type="evidence" value="ECO:0007669"/>
    <property type="project" value="InterPro"/>
</dbReference>
<evidence type="ECO:0000256" key="2">
    <source>
        <dbReference type="SAM" id="Phobius"/>
    </source>
</evidence>
<dbReference type="Pfam" id="PF00069">
    <property type="entry name" value="Pkinase"/>
    <property type="match status" value="1"/>
</dbReference>
<dbReference type="InterPro" id="IPR000719">
    <property type="entry name" value="Prot_kinase_dom"/>
</dbReference>
<reference evidence="4 5" key="1">
    <citation type="submission" date="2015-01" db="EMBL/GenBank/DDBJ databases">
        <title>Evolution of Trichinella species and genotypes.</title>
        <authorList>
            <person name="Korhonen P.K."/>
            <person name="Edoardo P."/>
            <person name="Giuseppe L.R."/>
            <person name="Gasser R.B."/>
        </authorList>
    </citation>
    <scope>NUCLEOTIDE SEQUENCE [LARGE SCALE GENOMIC DNA]</scope>
    <source>
        <strain evidence="4">ISS37</strain>
    </source>
</reference>
<keyword evidence="4" id="KW-0808">Transferase</keyword>
<evidence type="ECO:0000313" key="4">
    <source>
        <dbReference type="EMBL" id="KRX28187.1"/>
    </source>
</evidence>
<dbReference type="InterPro" id="IPR017441">
    <property type="entry name" value="Protein_kinase_ATP_BS"/>
</dbReference>
<feature type="binding site" evidence="1">
    <location>
        <position position="47"/>
    </location>
    <ligand>
        <name>ATP</name>
        <dbReference type="ChEBI" id="CHEBI:30616"/>
    </ligand>
</feature>
<dbReference type="Proteomes" id="UP000054630">
    <property type="component" value="Unassembled WGS sequence"/>
</dbReference>
<dbReference type="Gene3D" id="1.10.510.10">
    <property type="entry name" value="Transferase(Phosphotransferase) domain 1"/>
    <property type="match status" value="1"/>
</dbReference>
<keyword evidence="1" id="KW-0547">Nucleotide-binding</keyword>
<dbReference type="PROSITE" id="PS00107">
    <property type="entry name" value="PROTEIN_KINASE_ATP"/>
    <property type="match status" value="1"/>
</dbReference>
<dbReference type="PANTHER" id="PTHR11909">
    <property type="entry name" value="CASEIN KINASE-RELATED"/>
    <property type="match status" value="1"/>
</dbReference>
<dbReference type="OrthoDB" id="5979581at2759"/>
<keyword evidence="2" id="KW-0472">Membrane</keyword>
<dbReference type="AlphaFoldDB" id="A0A0V0SNJ7"/>
<keyword evidence="1" id="KW-0067">ATP-binding</keyword>
<proteinExistence type="predicted"/>
<name>A0A0V0SNJ7_9BILA</name>
<keyword evidence="4" id="KW-0418">Kinase</keyword>
<dbReference type="STRING" id="6336.A0A0V0SNJ7"/>
<sequence length="335" mass="38677">MAGKEHTLPKGYVIRGIFEVVQTLGAGAFGAVYMVEDKRKGKKLAMKVEPAGLQTPFMKLETYVLQRMQGMPHSLSFQAAGVQEENRYLIMQLAGENLSDLRKACPEGRITLCTTLRIVRQCTEALRDLHSIGFIHRDVKPGNFALGRDPENSRTVYLLDYGMAREIINPKTGTLRKKRKRCGFRGTPKYASPNVHLNKEQGRHDDLYSTFYMLIEFYYGNLPWSRSGNFKQLSELKLAVKQRTLIGNLPKEIYAVHNELCKLKYEDVPDYDWFIQQYDKVMEMKGYSMEAPYDWEEGGEDYKHSVQQPQRQIINPYQSQIEEQNDVVEENDPEN</sequence>
<keyword evidence="2" id="KW-1133">Transmembrane helix</keyword>
<dbReference type="InterPro" id="IPR011009">
    <property type="entry name" value="Kinase-like_dom_sf"/>
</dbReference>
<dbReference type="EMBL" id="JYDL01000001">
    <property type="protein sequence ID" value="KRX28187.1"/>
    <property type="molecule type" value="Genomic_DNA"/>
</dbReference>
<organism evidence="4 5">
    <name type="scientific">Trichinella nelsoni</name>
    <dbReference type="NCBI Taxonomy" id="6336"/>
    <lineage>
        <taxon>Eukaryota</taxon>
        <taxon>Metazoa</taxon>
        <taxon>Ecdysozoa</taxon>
        <taxon>Nematoda</taxon>
        <taxon>Enoplea</taxon>
        <taxon>Dorylaimia</taxon>
        <taxon>Trichinellida</taxon>
        <taxon>Trichinellidae</taxon>
        <taxon>Trichinella</taxon>
    </lineage>
</organism>
<comment type="caution">
    <text evidence="4">The sequence shown here is derived from an EMBL/GenBank/DDBJ whole genome shotgun (WGS) entry which is preliminary data.</text>
</comment>
<feature type="transmembrane region" description="Helical" evidence="2">
    <location>
        <begin position="12"/>
        <end position="35"/>
    </location>
</feature>
<dbReference type="SMART" id="SM00220">
    <property type="entry name" value="S_TKc"/>
    <property type="match status" value="1"/>
</dbReference>
<evidence type="ECO:0000259" key="3">
    <source>
        <dbReference type="PROSITE" id="PS50011"/>
    </source>
</evidence>
<evidence type="ECO:0000256" key="1">
    <source>
        <dbReference type="PROSITE-ProRule" id="PRU10141"/>
    </source>
</evidence>
<accession>A0A0V0SNJ7</accession>
<gene>
    <name evidence="4" type="primary">Ttbk1</name>
    <name evidence="4" type="ORF">T07_3931</name>
</gene>
<feature type="domain" description="Protein kinase" evidence="3">
    <location>
        <begin position="18"/>
        <end position="335"/>
    </location>
</feature>
<dbReference type="SUPFAM" id="SSF56112">
    <property type="entry name" value="Protein kinase-like (PK-like)"/>
    <property type="match status" value="1"/>
</dbReference>
<dbReference type="InterPro" id="IPR050235">
    <property type="entry name" value="CK1_Ser-Thr_kinase"/>
</dbReference>
<dbReference type="GO" id="GO:0005524">
    <property type="term" value="F:ATP binding"/>
    <property type="evidence" value="ECO:0007669"/>
    <property type="project" value="UniProtKB-UniRule"/>
</dbReference>
<keyword evidence="2" id="KW-0812">Transmembrane</keyword>
<keyword evidence="5" id="KW-1185">Reference proteome</keyword>